<comment type="caution">
    <text evidence="1">The sequence shown here is derived from an EMBL/GenBank/DDBJ whole genome shotgun (WGS) entry which is preliminary data.</text>
</comment>
<evidence type="ECO:0000313" key="2">
    <source>
        <dbReference type="Proteomes" id="UP000314294"/>
    </source>
</evidence>
<evidence type="ECO:0000313" key="1">
    <source>
        <dbReference type="EMBL" id="TNN66183.1"/>
    </source>
</evidence>
<accession>A0A4Z2HMH5</accession>
<protein>
    <submittedName>
        <fullName evidence="1">Uncharacterized protein</fullName>
    </submittedName>
</protein>
<organism evidence="1 2">
    <name type="scientific">Liparis tanakae</name>
    <name type="common">Tanaka's snailfish</name>
    <dbReference type="NCBI Taxonomy" id="230148"/>
    <lineage>
        <taxon>Eukaryota</taxon>
        <taxon>Metazoa</taxon>
        <taxon>Chordata</taxon>
        <taxon>Craniata</taxon>
        <taxon>Vertebrata</taxon>
        <taxon>Euteleostomi</taxon>
        <taxon>Actinopterygii</taxon>
        <taxon>Neopterygii</taxon>
        <taxon>Teleostei</taxon>
        <taxon>Neoteleostei</taxon>
        <taxon>Acanthomorphata</taxon>
        <taxon>Eupercaria</taxon>
        <taxon>Perciformes</taxon>
        <taxon>Cottioidei</taxon>
        <taxon>Cottales</taxon>
        <taxon>Liparidae</taxon>
        <taxon>Liparis</taxon>
    </lineage>
</organism>
<keyword evidence="2" id="KW-1185">Reference proteome</keyword>
<dbReference type="AlphaFoldDB" id="A0A4Z2HMH5"/>
<dbReference type="EMBL" id="SRLO01000224">
    <property type="protein sequence ID" value="TNN66183.1"/>
    <property type="molecule type" value="Genomic_DNA"/>
</dbReference>
<name>A0A4Z2HMH5_9TELE</name>
<proteinExistence type="predicted"/>
<dbReference type="Proteomes" id="UP000314294">
    <property type="component" value="Unassembled WGS sequence"/>
</dbReference>
<sequence length="93" mass="10053">MKKTSRARNTIRRRCSAAVSDAARLKGRGGREVAGRAAPGDSVCILPAAEASFVRRVSAIVLLRITVTLLLFARCIAESWTCTLMFVSEPETS</sequence>
<gene>
    <name evidence="1" type="ORF">EYF80_023661</name>
</gene>
<reference evidence="1 2" key="1">
    <citation type="submission" date="2019-03" db="EMBL/GenBank/DDBJ databases">
        <title>First draft genome of Liparis tanakae, snailfish: a comprehensive survey of snailfish specific genes.</title>
        <authorList>
            <person name="Kim W."/>
            <person name="Song I."/>
            <person name="Jeong J.-H."/>
            <person name="Kim D."/>
            <person name="Kim S."/>
            <person name="Ryu S."/>
            <person name="Song J.Y."/>
            <person name="Lee S.K."/>
        </authorList>
    </citation>
    <scope>NUCLEOTIDE SEQUENCE [LARGE SCALE GENOMIC DNA]</scope>
    <source>
        <tissue evidence="1">Muscle</tissue>
    </source>
</reference>